<keyword evidence="2" id="KW-1185">Reference proteome</keyword>
<evidence type="ECO:0000313" key="1">
    <source>
        <dbReference type="EMBL" id="KAK9687748.1"/>
    </source>
</evidence>
<dbReference type="AlphaFoldDB" id="A0AAW1IE80"/>
<evidence type="ECO:0000313" key="2">
    <source>
        <dbReference type="Proteomes" id="UP001458880"/>
    </source>
</evidence>
<dbReference type="Proteomes" id="UP001458880">
    <property type="component" value="Unassembled WGS sequence"/>
</dbReference>
<comment type="caution">
    <text evidence="1">The sequence shown here is derived from an EMBL/GenBank/DDBJ whole genome shotgun (WGS) entry which is preliminary data.</text>
</comment>
<name>A0AAW1IE80_POPJA</name>
<accession>A0AAW1IE80</accession>
<protein>
    <submittedName>
        <fullName evidence="1">Uncharacterized protein</fullName>
    </submittedName>
</protein>
<sequence>MKRLISEKGLLENFLAQGRSKRGFLNIIGDGAKILFGTLSDADGQRYDTLIDQLTDKQKKLTDIVSRQTSIIQNTIHTLNDTLGHVEHNEQLLAKSMD</sequence>
<proteinExistence type="predicted"/>
<organism evidence="1 2">
    <name type="scientific">Popillia japonica</name>
    <name type="common">Japanese beetle</name>
    <dbReference type="NCBI Taxonomy" id="7064"/>
    <lineage>
        <taxon>Eukaryota</taxon>
        <taxon>Metazoa</taxon>
        <taxon>Ecdysozoa</taxon>
        <taxon>Arthropoda</taxon>
        <taxon>Hexapoda</taxon>
        <taxon>Insecta</taxon>
        <taxon>Pterygota</taxon>
        <taxon>Neoptera</taxon>
        <taxon>Endopterygota</taxon>
        <taxon>Coleoptera</taxon>
        <taxon>Polyphaga</taxon>
        <taxon>Scarabaeiformia</taxon>
        <taxon>Scarabaeidae</taxon>
        <taxon>Rutelinae</taxon>
        <taxon>Popillia</taxon>
    </lineage>
</organism>
<gene>
    <name evidence="1" type="ORF">QE152_g36025</name>
</gene>
<dbReference type="EMBL" id="JASPKY010000626">
    <property type="protein sequence ID" value="KAK9687748.1"/>
    <property type="molecule type" value="Genomic_DNA"/>
</dbReference>
<reference evidence="1 2" key="1">
    <citation type="journal article" date="2024" name="BMC Genomics">
        <title>De novo assembly and annotation of Popillia japonica's genome with initial clues to its potential as an invasive pest.</title>
        <authorList>
            <person name="Cucini C."/>
            <person name="Boschi S."/>
            <person name="Funari R."/>
            <person name="Cardaioli E."/>
            <person name="Iannotti N."/>
            <person name="Marturano G."/>
            <person name="Paoli F."/>
            <person name="Bruttini M."/>
            <person name="Carapelli A."/>
            <person name="Frati F."/>
            <person name="Nardi F."/>
        </authorList>
    </citation>
    <scope>NUCLEOTIDE SEQUENCE [LARGE SCALE GENOMIC DNA]</scope>
    <source>
        <strain evidence="1">DMR45628</strain>
    </source>
</reference>